<dbReference type="SUPFAM" id="SSF46626">
    <property type="entry name" value="Cytochrome c"/>
    <property type="match status" value="1"/>
</dbReference>
<feature type="region of interest" description="Disordered" evidence="1">
    <location>
        <begin position="171"/>
        <end position="192"/>
    </location>
</feature>
<reference evidence="2 3" key="1">
    <citation type="journal article" date="2020" name="ISME J.">
        <title>Comparative genomics reveals insights into cyanobacterial evolution and habitat adaptation.</title>
        <authorList>
            <person name="Chen M.Y."/>
            <person name="Teng W.K."/>
            <person name="Zhao L."/>
            <person name="Hu C.X."/>
            <person name="Zhou Y.K."/>
            <person name="Han B.P."/>
            <person name="Song L.R."/>
            <person name="Shu W.S."/>
        </authorList>
    </citation>
    <scope>NUCLEOTIDE SEQUENCE [LARGE SCALE GENOMIC DNA]</scope>
    <source>
        <strain evidence="2 3">FACHB-130</strain>
    </source>
</reference>
<dbReference type="Gene3D" id="1.10.760.10">
    <property type="entry name" value="Cytochrome c-like domain"/>
    <property type="match status" value="1"/>
</dbReference>
<dbReference type="RefSeq" id="WP_190970449.1">
    <property type="nucleotide sequence ID" value="NZ_JACJTB010000051.1"/>
</dbReference>
<sequence>MRKQRRFLLLIVGLSLGLSVLMGYINPQKVFGQIALPDEETLFARRRAEVATNFVVEPPNGRTLRPAERVRRDNFGDVGISPITTVAQLDKLVYPSLPNSIKERELEGAEFFTTPNRVENGFGSMAMQTRCAGCHLNNLESVPNEGLLTGTSTVSRANRTTPTNFSFVSGDTQVNGGRAPGRRLDPVNPDGSVDLNRRSLNTSNELDAVNSTGRTAAFTVFGDFNATATPVIFDALNATSPSGQDFGGFLQHVRPPSEELRATFGLDCKPDAIPSVAEDRNLDNFNRTTGRSASGFRRAITELAGPPYIGRGLIEAIPNVDITGASDPNDVRGDNSSLRTTLFQCTGDCVTGVTNTIPPNVSPPTREDLLAQGLGRFGLRANGTEMMQFIVGGMFGSLSMTNRISPFEQNIANPAIAPYNRNCRNEVADPELPVSRPFSERNFIRSLAPPEFGRDLLAVLRAKDPSRDLPGNNPAARVQRGAELFGIDLVAFANRTIAGKMPRGGDGLDPNAINQSDRMVGCVNCHIPIQRTGQSPATGDPSLGPDAQGLIDALSYRWAPIFSDINIHRGPVIDAERNSPIPRDPFLVTRADAFGQRGNSNVATFATYDLMRNFASDSFSNVRGTATGDRFRTPPLMGIGRVGPPFMHDARVFLSILNRDTTPAGTVTTNRDVTNEPLVVRNVDEALLAAIELHDLPAPDDSKTSRLPGAGCPVPPNVGGKYFNKLNYDGTVNGSDPIVIDYGARPQDVICPPYNSELSNTRRSEAKEVMARFRSLTRDDQRAIIAFLRQL</sequence>
<name>A0ABR8G3W1_9NOSO</name>
<proteinExistence type="predicted"/>
<evidence type="ECO:0000313" key="3">
    <source>
        <dbReference type="Proteomes" id="UP000603457"/>
    </source>
</evidence>
<keyword evidence="3" id="KW-1185">Reference proteome</keyword>
<comment type="caution">
    <text evidence="2">The sequence shown here is derived from an EMBL/GenBank/DDBJ whole genome shotgun (WGS) entry which is preliminary data.</text>
</comment>
<organism evidence="2 3">
    <name type="scientific">Nostoc spongiaeforme FACHB-130</name>
    <dbReference type="NCBI Taxonomy" id="1357510"/>
    <lineage>
        <taxon>Bacteria</taxon>
        <taxon>Bacillati</taxon>
        <taxon>Cyanobacteriota</taxon>
        <taxon>Cyanophyceae</taxon>
        <taxon>Nostocales</taxon>
        <taxon>Nostocaceae</taxon>
        <taxon>Nostoc</taxon>
    </lineage>
</organism>
<dbReference type="InterPro" id="IPR036909">
    <property type="entry name" value="Cyt_c-like_dom_sf"/>
</dbReference>
<evidence type="ECO:0000313" key="2">
    <source>
        <dbReference type="EMBL" id="MBD2597820.1"/>
    </source>
</evidence>
<evidence type="ECO:0008006" key="4">
    <source>
        <dbReference type="Google" id="ProtNLM"/>
    </source>
</evidence>
<protein>
    <recommendedName>
        <fullName evidence="4">Cytochrome c domain-containing protein</fullName>
    </recommendedName>
</protein>
<dbReference type="EMBL" id="JACJTB010000051">
    <property type="protein sequence ID" value="MBD2597820.1"/>
    <property type="molecule type" value="Genomic_DNA"/>
</dbReference>
<dbReference type="Proteomes" id="UP000603457">
    <property type="component" value="Unassembled WGS sequence"/>
</dbReference>
<gene>
    <name evidence="2" type="ORF">H6G74_26355</name>
</gene>
<evidence type="ECO:0000256" key="1">
    <source>
        <dbReference type="SAM" id="MobiDB-lite"/>
    </source>
</evidence>
<accession>A0ABR8G3W1</accession>